<dbReference type="AlphaFoldDB" id="A0A225DII5"/>
<gene>
    <name evidence="1" type="ORF">FRUB_04695</name>
</gene>
<name>A0A225DII5_9BACT</name>
<dbReference type="InterPro" id="IPR002763">
    <property type="entry name" value="DUF72"/>
</dbReference>
<dbReference type="InterPro" id="IPR036520">
    <property type="entry name" value="UPF0759_sf"/>
</dbReference>
<comment type="caution">
    <text evidence="1">The sequence shown here is derived from an EMBL/GenBank/DDBJ whole genome shotgun (WGS) entry which is preliminary data.</text>
</comment>
<accession>A0A225DII5</accession>
<evidence type="ECO:0008006" key="3">
    <source>
        <dbReference type="Google" id="ProtNLM"/>
    </source>
</evidence>
<evidence type="ECO:0000313" key="1">
    <source>
        <dbReference type="EMBL" id="OWK40803.1"/>
    </source>
</evidence>
<dbReference type="Pfam" id="PF01904">
    <property type="entry name" value="DUF72"/>
    <property type="match status" value="1"/>
</dbReference>
<dbReference type="PANTHER" id="PTHR30348:SF4">
    <property type="entry name" value="DUF72 DOMAIN-CONTAINING PROTEIN"/>
    <property type="match status" value="1"/>
</dbReference>
<organism evidence="1 2">
    <name type="scientific">Fimbriiglobus ruber</name>
    <dbReference type="NCBI Taxonomy" id="1908690"/>
    <lineage>
        <taxon>Bacteria</taxon>
        <taxon>Pseudomonadati</taxon>
        <taxon>Planctomycetota</taxon>
        <taxon>Planctomycetia</taxon>
        <taxon>Gemmatales</taxon>
        <taxon>Gemmataceae</taxon>
        <taxon>Fimbriiglobus</taxon>
    </lineage>
</organism>
<evidence type="ECO:0000313" key="2">
    <source>
        <dbReference type="Proteomes" id="UP000214646"/>
    </source>
</evidence>
<dbReference type="EMBL" id="NIDE01000007">
    <property type="protein sequence ID" value="OWK40803.1"/>
    <property type="molecule type" value="Genomic_DNA"/>
</dbReference>
<proteinExistence type="predicted"/>
<protein>
    <recommendedName>
        <fullName evidence="3">DUF72 domain-containing protein</fullName>
    </recommendedName>
</protein>
<sequence length="241" mass="26873">MNFSVGTSGFSYPKWKGSFYPAKLPAKQMLGFYATQFRSVEMNNTFYRAPTASTLEGWAEQVPVDFRFVLKAPQEITHIKRLKDVGESVASFLEAAGVLKERLGPLLFQLPPNFKKDVPRLLAFLALLPPGCRAAMEFRHSSWFDDEVFGTLRDHRAGLCIADETDDLVVPFVATTDWGYLRLRRPDYDAAALAAWAARAKAQAWGDCFVFFKHEDEGRGPKMAARLLEMLAASGPKKGAG</sequence>
<dbReference type="Gene3D" id="3.20.20.410">
    <property type="entry name" value="Protein of unknown function UPF0759"/>
    <property type="match status" value="1"/>
</dbReference>
<dbReference type="SUPFAM" id="SSF117396">
    <property type="entry name" value="TM1631-like"/>
    <property type="match status" value="1"/>
</dbReference>
<dbReference type="PANTHER" id="PTHR30348">
    <property type="entry name" value="UNCHARACTERIZED PROTEIN YECE"/>
    <property type="match status" value="1"/>
</dbReference>
<keyword evidence="2" id="KW-1185">Reference proteome</keyword>
<dbReference type="RefSeq" id="WP_088255783.1">
    <property type="nucleotide sequence ID" value="NZ_NIDE01000007.1"/>
</dbReference>
<reference evidence="2" key="1">
    <citation type="submission" date="2017-06" db="EMBL/GenBank/DDBJ databases">
        <title>Genome analysis of Fimbriiglobus ruber SP5, the first member of the order Planctomycetales with confirmed chitinolytic capability.</title>
        <authorList>
            <person name="Ravin N.V."/>
            <person name="Rakitin A.L."/>
            <person name="Ivanova A.A."/>
            <person name="Beletsky A.V."/>
            <person name="Kulichevskaya I.S."/>
            <person name="Mardanov A.V."/>
            <person name="Dedysh S.N."/>
        </authorList>
    </citation>
    <scope>NUCLEOTIDE SEQUENCE [LARGE SCALE GENOMIC DNA]</scope>
    <source>
        <strain evidence="2">SP5</strain>
    </source>
</reference>
<dbReference type="OrthoDB" id="9780310at2"/>
<dbReference type="Proteomes" id="UP000214646">
    <property type="component" value="Unassembled WGS sequence"/>
</dbReference>